<accession>A0A1I4W0K5</accession>
<feature type="transmembrane region" description="Helical" evidence="1">
    <location>
        <begin position="12"/>
        <end position="36"/>
    </location>
</feature>
<name>A0A1I4W0K5_9NEIS</name>
<keyword evidence="1" id="KW-1133">Transmembrane helix</keyword>
<dbReference type="AlphaFoldDB" id="A0A1I4W0K5"/>
<evidence type="ECO:0000256" key="1">
    <source>
        <dbReference type="SAM" id="Phobius"/>
    </source>
</evidence>
<gene>
    <name evidence="2" type="ORF">SAMN05660284_00472</name>
</gene>
<reference evidence="3" key="1">
    <citation type="submission" date="2016-10" db="EMBL/GenBank/DDBJ databases">
        <authorList>
            <person name="Varghese N."/>
            <person name="Submissions S."/>
        </authorList>
    </citation>
    <scope>NUCLEOTIDE SEQUENCE [LARGE SCALE GENOMIC DNA]</scope>
    <source>
        <strain evidence="3">DSM 6150</strain>
    </source>
</reference>
<evidence type="ECO:0000313" key="3">
    <source>
        <dbReference type="Proteomes" id="UP000242869"/>
    </source>
</evidence>
<protein>
    <submittedName>
        <fullName evidence="2">Uncharacterized protein</fullName>
    </submittedName>
</protein>
<dbReference type="Proteomes" id="UP000242869">
    <property type="component" value="Unassembled WGS sequence"/>
</dbReference>
<keyword evidence="1" id="KW-0812">Transmembrane</keyword>
<keyword evidence="1" id="KW-0472">Membrane</keyword>
<organism evidence="2 3">
    <name type="scientific">Formivibrio citricus</name>
    <dbReference type="NCBI Taxonomy" id="83765"/>
    <lineage>
        <taxon>Bacteria</taxon>
        <taxon>Pseudomonadati</taxon>
        <taxon>Pseudomonadota</taxon>
        <taxon>Betaproteobacteria</taxon>
        <taxon>Neisseriales</taxon>
        <taxon>Chitinibacteraceae</taxon>
        <taxon>Formivibrio</taxon>
    </lineage>
</organism>
<sequence length="48" mass="5330">MPLLPPLLQWLVQLMLLLELLVSVILGVIGQTALALCSRKHFNFALVC</sequence>
<proteinExistence type="predicted"/>
<dbReference type="EMBL" id="FOVE01000002">
    <property type="protein sequence ID" value="SFN06945.1"/>
    <property type="molecule type" value="Genomic_DNA"/>
</dbReference>
<evidence type="ECO:0000313" key="2">
    <source>
        <dbReference type="EMBL" id="SFN06945.1"/>
    </source>
</evidence>
<keyword evidence="3" id="KW-1185">Reference proteome</keyword>